<reference evidence="4" key="1">
    <citation type="journal article" date="2017" name="Plant J.">
        <title>The pomegranate (Punica granatum L.) genome and the genomics of punicalagin biosynthesis.</title>
        <authorList>
            <person name="Qin G."/>
            <person name="Xu C."/>
            <person name="Ming R."/>
            <person name="Tang H."/>
            <person name="Guyot R."/>
            <person name="Kramer E.M."/>
            <person name="Hu Y."/>
            <person name="Yi X."/>
            <person name="Qi Y."/>
            <person name="Xu X."/>
            <person name="Gao Z."/>
            <person name="Pan H."/>
            <person name="Jian J."/>
            <person name="Tian Y."/>
            <person name="Yue Z."/>
            <person name="Xu Y."/>
        </authorList>
    </citation>
    <scope>NUCLEOTIDE SEQUENCE [LARGE SCALE GENOMIC DNA]</scope>
    <source>
        <strain evidence="4">cv. Dabenzi</strain>
    </source>
</reference>
<proteinExistence type="predicted"/>
<reference evidence="2" key="2">
    <citation type="submission" date="2017-06" db="EMBL/GenBank/DDBJ databases">
        <title>The pomegranate genome and the genomics of punicalagin biosynthesis.</title>
        <authorList>
            <person name="Xu C."/>
        </authorList>
    </citation>
    <scope>NUCLEOTIDE SEQUENCE [LARGE SCALE GENOMIC DNA]</scope>
    <source>
        <tissue evidence="2">Fresh leaf</tissue>
    </source>
</reference>
<feature type="compositionally biased region" description="Basic and acidic residues" evidence="1">
    <location>
        <begin position="82"/>
        <end position="98"/>
    </location>
</feature>
<evidence type="ECO:0000313" key="4">
    <source>
        <dbReference type="Proteomes" id="UP000197138"/>
    </source>
</evidence>
<accession>A0A218XXV3</accession>
<organism evidence="2 4">
    <name type="scientific">Punica granatum</name>
    <name type="common">Pomegranate</name>
    <dbReference type="NCBI Taxonomy" id="22663"/>
    <lineage>
        <taxon>Eukaryota</taxon>
        <taxon>Viridiplantae</taxon>
        <taxon>Streptophyta</taxon>
        <taxon>Embryophyta</taxon>
        <taxon>Tracheophyta</taxon>
        <taxon>Spermatophyta</taxon>
        <taxon>Magnoliopsida</taxon>
        <taxon>eudicotyledons</taxon>
        <taxon>Gunneridae</taxon>
        <taxon>Pentapetalae</taxon>
        <taxon>rosids</taxon>
        <taxon>malvids</taxon>
        <taxon>Myrtales</taxon>
        <taxon>Lythraceae</taxon>
        <taxon>Punica</taxon>
    </lineage>
</organism>
<evidence type="ECO:0000313" key="3">
    <source>
        <dbReference type="EMBL" id="PKI43220.1"/>
    </source>
</evidence>
<evidence type="ECO:0000256" key="1">
    <source>
        <dbReference type="SAM" id="MobiDB-lite"/>
    </source>
</evidence>
<gene>
    <name evidence="2" type="ORF">CDL15_Pgr012612</name>
    <name evidence="3" type="ORF">CRG98_036386</name>
</gene>
<comment type="caution">
    <text evidence="2">The sequence shown here is derived from an EMBL/GenBank/DDBJ whole genome shotgun (WGS) entry which is preliminary data.</text>
</comment>
<protein>
    <submittedName>
        <fullName evidence="2">Uncharacterized protein</fullName>
    </submittedName>
</protein>
<keyword evidence="5" id="KW-1185">Reference proteome</keyword>
<dbReference type="Proteomes" id="UP000197138">
    <property type="component" value="Unassembled WGS sequence"/>
</dbReference>
<dbReference type="AlphaFoldDB" id="A0A218XXV3"/>
<evidence type="ECO:0000313" key="5">
    <source>
        <dbReference type="Proteomes" id="UP000233551"/>
    </source>
</evidence>
<reference evidence="3 5" key="3">
    <citation type="submission" date="2017-11" db="EMBL/GenBank/DDBJ databases">
        <title>De-novo sequencing of pomegranate (Punica granatum L.) genome.</title>
        <authorList>
            <person name="Akparov Z."/>
            <person name="Amiraslanov A."/>
            <person name="Hajiyeva S."/>
            <person name="Abbasov M."/>
            <person name="Kaur K."/>
            <person name="Hamwieh A."/>
            <person name="Solovyev V."/>
            <person name="Salamov A."/>
            <person name="Braich B."/>
            <person name="Kosarev P."/>
            <person name="Mahmoud A."/>
            <person name="Hajiyev E."/>
            <person name="Babayeva S."/>
            <person name="Izzatullayeva V."/>
            <person name="Mammadov A."/>
            <person name="Mammadov A."/>
            <person name="Sharifova S."/>
            <person name="Ojaghi J."/>
            <person name="Eynullazada K."/>
            <person name="Bayramov B."/>
            <person name="Abdulazimova A."/>
            <person name="Shahmuradov I."/>
        </authorList>
    </citation>
    <scope>NUCLEOTIDE SEQUENCE [LARGE SCALE GENOMIC DNA]</scope>
    <source>
        <strain evidence="3">AG2017</strain>
        <strain evidence="5">cv. AG2017</strain>
        <tissue evidence="3">Leaf</tissue>
    </source>
</reference>
<dbReference type="EMBL" id="MTKT01000661">
    <property type="protein sequence ID" value="OWM89975.1"/>
    <property type="molecule type" value="Genomic_DNA"/>
</dbReference>
<dbReference type="EMBL" id="PGOL01003071">
    <property type="protein sequence ID" value="PKI43220.1"/>
    <property type="molecule type" value="Genomic_DNA"/>
</dbReference>
<sequence length="98" mass="10440">MVELGGLDLGGSIHRQEKRDRFSVGKGLGRRPSACLPLKLESEGARSEALQVLFAFLRSHLELVGPGSKCNATGSNATTPTAKEERLEGEGGSRAEVY</sequence>
<name>A0A218XXV3_PUNGR</name>
<feature type="region of interest" description="Disordered" evidence="1">
    <location>
        <begin position="65"/>
        <end position="98"/>
    </location>
</feature>
<feature type="compositionally biased region" description="Polar residues" evidence="1">
    <location>
        <begin position="70"/>
        <end position="81"/>
    </location>
</feature>
<dbReference type="Proteomes" id="UP000233551">
    <property type="component" value="Unassembled WGS sequence"/>
</dbReference>
<evidence type="ECO:0000313" key="2">
    <source>
        <dbReference type="EMBL" id="OWM89975.1"/>
    </source>
</evidence>